<dbReference type="InterPro" id="IPR010619">
    <property type="entry name" value="ThrE-like_N"/>
</dbReference>
<accession>A0ABP1CLD6</accession>
<evidence type="ECO:0000256" key="2">
    <source>
        <dbReference type="SAM" id="MobiDB-lite"/>
    </source>
</evidence>
<feature type="transmembrane region" description="Helical" evidence="3">
    <location>
        <begin position="596"/>
        <end position="613"/>
    </location>
</feature>
<feature type="transmembrane region" description="Helical" evidence="3">
    <location>
        <begin position="498"/>
        <end position="520"/>
    </location>
</feature>
<dbReference type="InterPro" id="IPR051361">
    <property type="entry name" value="ThrE/Ser_Exporter"/>
</dbReference>
<dbReference type="Proteomes" id="UP001497453">
    <property type="component" value="Chromosome 1"/>
</dbReference>
<evidence type="ECO:0000313" key="5">
    <source>
        <dbReference type="EMBL" id="CAL1695459.1"/>
    </source>
</evidence>
<dbReference type="PANTHER" id="PTHR31082">
    <property type="entry name" value="PHEROMONE-REGULATED MEMBRANE PROTEIN 10"/>
    <property type="match status" value="1"/>
</dbReference>
<feature type="region of interest" description="Disordered" evidence="2">
    <location>
        <begin position="1"/>
        <end position="79"/>
    </location>
</feature>
<gene>
    <name evidence="5" type="ORF">GFSPODELE1_LOCUS760</name>
</gene>
<comment type="similarity">
    <text evidence="1">Belongs to the ThrE exporter (TC 2.A.79) family.</text>
</comment>
<feature type="transmembrane region" description="Helical" evidence="3">
    <location>
        <begin position="650"/>
        <end position="668"/>
    </location>
</feature>
<evidence type="ECO:0000256" key="1">
    <source>
        <dbReference type="ARBA" id="ARBA00034125"/>
    </source>
</evidence>
<feature type="domain" description="Threonine/serine exporter-like N-terminal" evidence="4">
    <location>
        <begin position="275"/>
        <end position="514"/>
    </location>
</feature>
<name>A0ABP1CLD6_9APHY</name>
<evidence type="ECO:0000256" key="3">
    <source>
        <dbReference type="SAM" id="Phobius"/>
    </source>
</evidence>
<keyword evidence="3" id="KW-1133">Transmembrane helix</keyword>
<feature type="transmembrane region" description="Helical" evidence="3">
    <location>
        <begin position="430"/>
        <end position="450"/>
    </location>
</feature>
<feature type="transmembrane region" description="Helical" evidence="3">
    <location>
        <begin position="674"/>
        <end position="695"/>
    </location>
</feature>
<keyword evidence="6" id="KW-1185">Reference proteome</keyword>
<evidence type="ECO:0000259" key="4">
    <source>
        <dbReference type="Pfam" id="PF06738"/>
    </source>
</evidence>
<feature type="transmembrane region" description="Helical" evidence="3">
    <location>
        <begin position="457"/>
        <end position="478"/>
    </location>
</feature>
<organism evidence="5 6">
    <name type="scientific">Somion occarium</name>
    <dbReference type="NCBI Taxonomy" id="3059160"/>
    <lineage>
        <taxon>Eukaryota</taxon>
        <taxon>Fungi</taxon>
        <taxon>Dikarya</taxon>
        <taxon>Basidiomycota</taxon>
        <taxon>Agaricomycotina</taxon>
        <taxon>Agaricomycetes</taxon>
        <taxon>Polyporales</taxon>
        <taxon>Cerrenaceae</taxon>
        <taxon>Somion</taxon>
    </lineage>
</organism>
<reference evidence="6" key="1">
    <citation type="submission" date="2024-04" db="EMBL/GenBank/DDBJ databases">
        <authorList>
            <person name="Shaw F."/>
            <person name="Minotto A."/>
        </authorList>
    </citation>
    <scope>NUCLEOTIDE SEQUENCE [LARGE SCALE GENOMIC DNA]</scope>
</reference>
<evidence type="ECO:0000313" key="6">
    <source>
        <dbReference type="Proteomes" id="UP001497453"/>
    </source>
</evidence>
<keyword evidence="3" id="KW-0812">Transmembrane</keyword>
<proteinExistence type="inferred from homology"/>
<keyword evidence="3" id="KW-0472">Membrane</keyword>
<dbReference type="EMBL" id="OZ037944">
    <property type="protein sequence ID" value="CAL1695459.1"/>
    <property type="molecule type" value="Genomic_DNA"/>
</dbReference>
<protein>
    <recommendedName>
        <fullName evidence="4">Threonine/serine exporter-like N-terminal domain-containing protein</fullName>
    </recommendedName>
</protein>
<dbReference type="Pfam" id="PF06738">
    <property type="entry name" value="ThrE"/>
    <property type="match status" value="1"/>
</dbReference>
<dbReference type="PANTHER" id="PTHR31082:SF4">
    <property type="entry name" value="PHEROMONE-REGULATED MEMBRANE PROTEIN 10"/>
    <property type="match status" value="1"/>
</dbReference>
<feature type="transmembrane region" description="Helical" evidence="3">
    <location>
        <begin position="381"/>
        <end position="400"/>
    </location>
</feature>
<feature type="transmembrane region" description="Helical" evidence="3">
    <location>
        <begin position="619"/>
        <end position="638"/>
    </location>
</feature>
<feature type="transmembrane region" description="Helical" evidence="3">
    <location>
        <begin position="707"/>
        <end position="733"/>
    </location>
</feature>
<sequence>MSSSDAHQSRHSLGERTASVHRVRFEDSNEGPNEASSLTAPTPSHQRDEAAPDWHFPNYGGPNALPTGVNEAIPPNDRSIPFAQAAHNSVTPKTEPGGVDNVSFSSYRHPHDIPPPTSAYTGDKREHTPVLPLSLKKAGIDHEAIDDHEQDMVDDEDLSHPIPGEDGAGGLFSNVLHKLGVDHYDFDEEVKETHEEGDPSRPVGYKKTESFLSMDAQVLDPDDPIVTGVEKKTLDDPKDLENNVRRTINYHVRRKDRQRFRIEFNISSVLNRQKFLMRLAKSLMSFGAPSHRIEAQLLAAARILEIDAEFIHIPGVIICSFGDQDADTSELHFVKCNGRLSLGSLHKVHHIYRQVVHDEISAKAATGELDALLESPPIYNFATRIALAFWISALICPLAFGGSLIDMWIAGVGASFLSIMQIGVASKSQLYANVFEVTVTIITSFAARGLSSIRDQIFCYTAISSASIVGILPGFLILSSSLELASKNIICGSVKMVYALIYTLFLGFGLQIGSDVYLLLDRGARRDLADMAKRVLDTVKITGAFASDNSSSYLHINNGLPLQGVFTFTNPNPLRGEHIKSGCYRPPTFSWYMQPFPWWTQFIIVPLFSILSSCSNLQPILTIEMVVMVLISCAAYAANKAADHFIFNRSDVVSALGAFVVGILGNMYSRKMGGTAFTSMVTGVLFLVPSGLSQIGAITAEGSGIDIGAAVIAVAIGITVGLYMSQAIVYMFGSRKNAALFSF</sequence>
<feature type="compositionally biased region" description="Polar residues" evidence="2">
    <location>
        <begin position="30"/>
        <end position="44"/>
    </location>
</feature>